<keyword evidence="1" id="KW-1185">Reference proteome</keyword>
<sequence length="129" mass="14348">MEARRWRLVSAGCSSEYPASAATVTGQPLKRPPKLHSREHRAFQRSAKAMAAGIDPLDDLPCCGIRMDPRLASIRVAFIAAPRLLRENPGCLGWLNRMLSSVGCLHSFVGRRWKAMCISVRMTSRKKAE</sequence>
<dbReference type="Proteomes" id="UP000046395">
    <property type="component" value="Unassembled WGS sequence"/>
</dbReference>
<dbReference type="AlphaFoldDB" id="A0A5S6QNN1"/>
<accession>A0A5S6QNN1</accession>
<protein>
    <submittedName>
        <fullName evidence="2 3">Uncharacterized protein</fullName>
    </submittedName>
</protein>
<reference evidence="1" key="1">
    <citation type="submission" date="2014-03" db="EMBL/GenBank/DDBJ databases">
        <title>The whipworm genome and dual-species transcriptomics of an intimate host-pathogen interaction.</title>
        <authorList>
            <person name="Foth B.J."/>
            <person name="Tsai I.J."/>
            <person name="Reid A.J."/>
            <person name="Bancroft A.J."/>
            <person name="Nichol S."/>
            <person name="Tracey A."/>
            <person name="Holroyd N."/>
            <person name="Cotton J.A."/>
            <person name="Stanley E.J."/>
            <person name="Zarowiecki M."/>
            <person name="Liu J.Z."/>
            <person name="Huckvale T."/>
            <person name="Cooper P.J."/>
            <person name="Grencis R.K."/>
            <person name="Berriman M."/>
        </authorList>
    </citation>
    <scope>NUCLEOTIDE SEQUENCE [LARGE SCALE GENOMIC DNA]</scope>
    <source>
        <strain evidence="1">Edinburgh</strain>
    </source>
</reference>
<proteinExistence type="predicted"/>
<evidence type="ECO:0000313" key="3">
    <source>
        <dbReference type="WBParaSite" id="TMUE_2000008840.1"/>
    </source>
</evidence>
<evidence type="ECO:0000313" key="2">
    <source>
        <dbReference type="WBParaSite" id="TMUE_0000000316.1"/>
    </source>
</evidence>
<dbReference type="WBParaSite" id="TMUE_0000000316.1">
    <property type="protein sequence ID" value="TMUE_0000000316.1"/>
    <property type="gene ID" value="WBGene00296257"/>
</dbReference>
<reference evidence="2 3" key="2">
    <citation type="submission" date="2019-12" db="UniProtKB">
        <authorList>
            <consortium name="WormBaseParasite"/>
        </authorList>
    </citation>
    <scope>IDENTIFICATION</scope>
</reference>
<evidence type="ECO:0000313" key="1">
    <source>
        <dbReference type="Proteomes" id="UP000046395"/>
    </source>
</evidence>
<dbReference type="WBParaSite" id="TMUE_2000008840.1">
    <property type="protein sequence ID" value="TMUE_2000008840.1"/>
    <property type="gene ID" value="WBGene00294415"/>
</dbReference>
<name>A0A5S6QNN1_TRIMR</name>
<organism evidence="1 3">
    <name type="scientific">Trichuris muris</name>
    <name type="common">Mouse whipworm</name>
    <dbReference type="NCBI Taxonomy" id="70415"/>
    <lineage>
        <taxon>Eukaryota</taxon>
        <taxon>Metazoa</taxon>
        <taxon>Ecdysozoa</taxon>
        <taxon>Nematoda</taxon>
        <taxon>Enoplea</taxon>
        <taxon>Dorylaimia</taxon>
        <taxon>Trichinellida</taxon>
        <taxon>Trichuridae</taxon>
        <taxon>Trichuris</taxon>
    </lineage>
</organism>